<sequence length="104" mass="12321">MTSFQITYQELVKNNISDDIIRIIFDYTKCQYPGCLEFGDEELITFDGFGGFDELNGFYCFNHHDEVTAELFDEFNSYPDDEYEYDNEYDDRFMGWDFGASVDI</sequence>
<name>A0A381UW84_9ZZZZ</name>
<organism evidence="1">
    <name type="scientific">marine metagenome</name>
    <dbReference type="NCBI Taxonomy" id="408172"/>
    <lineage>
        <taxon>unclassified sequences</taxon>
        <taxon>metagenomes</taxon>
        <taxon>ecological metagenomes</taxon>
    </lineage>
</organism>
<dbReference type="AlphaFoldDB" id="A0A381UW84"/>
<proteinExistence type="predicted"/>
<gene>
    <name evidence="1" type="ORF">METZ01_LOCUS84067</name>
</gene>
<dbReference type="EMBL" id="UINC01007063">
    <property type="protein sequence ID" value="SVA31213.1"/>
    <property type="molecule type" value="Genomic_DNA"/>
</dbReference>
<accession>A0A381UW84</accession>
<protein>
    <submittedName>
        <fullName evidence="1">Uncharacterized protein</fullName>
    </submittedName>
</protein>
<reference evidence="1" key="1">
    <citation type="submission" date="2018-05" db="EMBL/GenBank/DDBJ databases">
        <authorList>
            <person name="Lanie J.A."/>
            <person name="Ng W.-L."/>
            <person name="Kazmierczak K.M."/>
            <person name="Andrzejewski T.M."/>
            <person name="Davidsen T.M."/>
            <person name="Wayne K.J."/>
            <person name="Tettelin H."/>
            <person name="Glass J.I."/>
            <person name="Rusch D."/>
            <person name="Podicherti R."/>
            <person name="Tsui H.-C.T."/>
            <person name="Winkler M.E."/>
        </authorList>
    </citation>
    <scope>NUCLEOTIDE SEQUENCE</scope>
</reference>
<evidence type="ECO:0000313" key="1">
    <source>
        <dbReference type="EMBL" id="SVA31213.1"/>
    </source>
</evidence>